<reference evidence="2" key="2">
    <citation type="submission" date="2020-09" db="EMBL/GenBank/DDBJ databases">
        <authorList>
            <person name="Sun Q."/>
            <person name="Zhou Y."/>
        </authorList>
    </citation>
    <scope>NUCLEOTIDE SEQUENCE</scope>
    <source>
        <strain evidence="2">CGMCC 1.15958</strain>
    </source>
</reference>
<dbReference type="AlphaFoldDB" id="A0A916YPD6"/>
<evidence type="ECO:0000313" key="3">
    <source>
        <dbReference type="Proteomes" id="UP000609064"/>
    </source>
</evidence>
<dbReference type="PANTHER" id="PTHR30543:SF21">
    <property type="entry name" value="NAD(P)H-DEPENDENT FMN REDUCTASE LOT6"/>
    <property type="match status" value="1"/>
</dbReference>
<dbReference type="InterPro" id="IPR050712">
    <property type="entry name" value="NAD(P)H-dep_reductase"/>
</dbReference>
<reference evidence="2" key="1">
    <citation type="journal article" date="2014" name="Int. J. Syst. Evol. Microbiol.">
        <title>Complete genome sequence of Corynebacterium casei LMG S-19264T (=DSM 44701T), isolated from a smear-ripened cheese.</title>
        <authorList>
            <consortium name="US DOE Joint Genome Institute (JGI-PGF)"/>
            <person name="Walter F."/>
            <person name="Albersmeier A."/>
            <person name="Kalinowski J."/>
            <person name="Ruckert C."/>
        </authorList>
    </citation>
    <scope>NUCLEOTIDE SEQUENCE</scope>
    <source>
        <strain evidence="2">CGMCC 1.15958</strain>
    </source>
</reference>
<dbReference type="Proteomes" id="UP000609064">
    <property type="component" value="Unassembled WGS sequence"/>
</dbReference>
<protein>
    <recommendedName>
        <fullName evidence="1">NADPH-dependent FMN reductase-like domain-containing protein</fullName>
    </recommendedName>
</protein>
<dbReference type="EMBL" id="BMKK01000003">
    <property type="protein sequence ID" value="GGD55009.1"/>
    <property type="molecule type" value="Genomic_DNA"/>
</dbReference>
<comment type="caution">
    <text evidence="2">The sequence shown here is derived from an EMBL/GenBank/DDBJ whole genome shotgun (WGS) entry which is preliminary data.</text>
</comment>
<dbReference type="Pfam" id="PF03358">
    <property type="entry name" value="FMN_red"/>
    <property type="match status" value="1"/>
</dbReference>
<dbReference type="GO" id="GO:0005829">
    <property type="term" value="C:cytosol"/>
    <property type="evidence" value="ECO:0007669"/>
    <property type="project" value="TreeGrafter"/>
</dbReference>
<dbReference type="GO" id="GO:0016491">
    <property type="term" value="F:oxidoreductase activity"/>
    <property type="evidence" value="ECO:0007669"/>
    <property type="project" value="InterPro"/>
</dbReference>
<dbReference type="RefSeq" id="WP_188765825.1">
    <property type="nucleotide sequence ID" value="NZ_BMKK01000003.1"/>
</dbReference>
<name>A0A916YPD6_9BACT</name>
<evidence type="ECO:0000259" key="1">
    <source>
        <dbReference type="Pfam" id="PF03358"/>
    </source>
</evidence>
<dbReference type="Gene3D" id="3.40.50.360">
    <property type="match status" value="1"/>
</dbReference>
<accession>A0A916YPD6</accession>
<dbReference type="SUPFAM" id="SSF52218">
    <property type="entry name" value="Flavoproteins"/>
    <property type="match status" value="1"/>
</dbReference>
<dbReference type="InterPro" id="IPR029039">
    <property type="entry name" value="Flavoprotein-like_sf"/>
</dbReference>
<sequence>MIGIIIGTNRQHSLSKKVGINYQNLLKSLGQESQIIDLAELPADFAFSALYHNSGKNEAFNEFQKIVDETKKFVFIVPEYNGSFPGVLKTFFDGLRYPDSFNNKKAALVGISAGMLGNAVGLGHLNDILSYMGTDVMGLRMKFGNMKAHFNGEEFTFEVYRNFLEKQAKALIAF</sequence>
<dbReference type="GO" id="GO:0010181">
    <property type="term" value="F:FMN binding"/>
    <property type="evidence" value="ECO:0007669"/>
    <property type="project" value="TreeGrafter"/>
</dbReference>
<proteinExistence type="predicted"/>
<evidence type="ECO:0000313" key="2">
    <source>
        <dbReference type="EMBL" id="GGD55009.1"/>
    </source>
</evidence>
<feature type="domain" description="NADPH-dependent FMN reductase-like" evidence="1">
    <location>
        <begin position="2"/>
        <end position="138"/>
    </location>
</feature>
<gene>
    <name evidence="2" type="ORF">GCM10011514_19010</name>
</gene>
<keyword evidence="3" id="KW-1185">Reference proteome</keyword>
<dbReference type="InterPro" id="IPR005025">
    <property type="entry name" value="FMN_Rdtase-like_dom"/>
</dbReference>
<dbReference type="PANTHER" id="PTHR30543">
    <property type="entry name" value="CHROMATE REDUCTASE"/>
    <property type="match status" value="1"/>
</dbReference>
<organism evidence="2 3">
    <name type="scientific">Emticicia aquatilis</name>
    <dbReference type="NCBI Taxonomy" id="1537369"/>
    <lineage>
        <taxon>Bacteria</taxon>
        <taxon>Pseudomonadati</taxon>
        <taxon>Bacteroidota</taxon>
        <taxon>Cytophagia</taxon>
        <taxon>Cytophagales</taxon>
        <taxon>Leadbetterellaceae</taxon>
        <taxon>Emticicia</taxon>
    </lineage>
</organism>